<dbReference type="Proteomes" id="UP000315783">
    <property type="component" value="Unassembled WGS sequence"/>
</dbReference>
<comment type="caution">
    <text evidence="1">The sequence shown here is derived from an EMBL/GenBank/DDBJ whole genome shotgun (WGS) entry which is preliminary data.</text>
</comment>
<dbReference type="AlphaFoldDB" id="A0A545V0U8"/>
<dbReference type="EMBL" id="SPUK01000008">
    <property type="protein sequence ID" value="TQV95309.1"/>
    <property type="molecule type" value="Genomic_DNA"/>
</dbReference>
<dbReference type="OrthoDB" id="5237031at2759"/>
<reference evidence="1 2" key="1">
    <citation type="journal article" date="2019" name="Appl. Microbiol. Biotechnol.">
        <title>Genome sequence of Isaria javanica and comparative genome analysis insights into family S53 peptidase evolution in fungal entomopathogens.</title>
        <authorList>
            <person name="Lin R."/>
            <person name="Zhang X."/>
            <person name="Xin B."/>
            <person name="Zou M."/>
            <person name="Gao Y."/>
            <person name="Qin F."/>
            <person name="Hu Q."/>
            <person name="Xie B."/>
            <person name="Cheng X."/>
        </authorList>
    </citation>
    <scope>NUCLEOTIDE SEQUENCE [LARGE SCALE GENOMIC DNA]</scope>
    <source>
        <strain evidence="1 2">IJ1G</strain>
    </source>
</reference>
<evidence type="ECO:0000313" key="2">
    <source>
        <dbReference type="Proteomes" id="UP000315783"/>
    </source>
</evidence>
<organism evidence="1 2">
    <name type="scientific">Cordyceps javanica</name>
    <dbReference type="NCBI Taxonomy" id="43265"/>
    <lineage>
        <taxon>Eukaryota</taxon>
        <taxon>Fungi</taxon>
        <taxon>Dikarya</taxon>
        <taxon>Ascomycota</taxon>
        <taxon>Pezizomycotina</taxon>
        <taxon>Sordariomycetes</taxon>
        <taxon>Hypocreomycetidae</taxon>
        <taxon>Hypocreales</taxon>
        <taxon>Cordycipitaceae</taxon>
        <taxon>Cordyceps</taxon>
    </lineage>
</organism>
<protein>
    <submittedName>
        <fullName evidence="1">Uncharacterized protein</fullName>
    </submittedName>
</protein>
<accession>A0A545V0U8</accession>
<sequence>MAAHTAGYHIAQHPTNIPYNTDYRTGTNKEWARQYKPIRNLVLHSRVDEEGLTEASFDNAFLPLFDDDGLRMSQPCVAPNTRSWRFEVEADCEHWFHAEISNIVLSAWATYPPVLQSSHNKPLSETAIPENVDSTYSVRLGNNKHAIAIGEMKRNLIHAQSWQAGWLVPGAQQMLSQELRGYAHKYKCPQVYCFDGKTLLLLQFRAVKFEAIEDENCPVDCWVLQANKSRCTLRYALYRLLAQGWRREFYSGRPIWSLNEANRYQTEHPYGYQRSVDQATGALKWTHAQYPDCFESSEVWGASQ</sequence>
<gene>
    <name evidence="1" type="ORF">IF1G_06296</name>
</gene>
<proteinExistence type="predicted"/>
<name>A0A545V0U8_9HYPO</name>
<evidence type="ECO:0000313" key="1">
    <source>
        <dbReference type="EMBL" id="TQV95309.1"/>
    </source>
</evidence>
<keyword evidence="2" id="KW-1185">Reference proteome</keyword>